<evidence type="ECO:0000256" key="2">
    <source>
        <dbReference type="ARBA" id="ARBA00022692"/>
    </source>
</evidence>
<feature type="transmembrane region" description="Helical" evidence="6">
    <location>
        <begin position="252"/>
        <end position="270"/>
    </location>
</feature>
<keyword evidence="2 6" id="KW-0812">Transmembrane</keyword>
<feature type="transmembrane region" description="Helical" evidence="6">
    <location>
        <begin position="301"/>
        <end position="319"/>
    </location>
</feature>
<dbReference type="InterPro" id="IPR029787">
    <property type="entry name" value="Nucleotide_cyclase"/>
</dbReference>
<feature type="region of interest" description="Disordered" evidence="5">
    <location>
        <begin position="920"/>
        <end position="951"/>
    </location>
</feature>
<reference evidence="9 10" key="2">
    <citation type="journal article" date="2017" name="Int. J. Syst. Evol. Microbiol.">
        <title>Adaptation of Surface-Associated Bacteria to the Open Ocean: A Genomically Distinct Subpopulation of Phaeobacter gallaeciensis Colonizes Pacific Mesozooplankton.</title>
        <authorList>
            <person name="Freese H.M."/>
            <person name="Methner A."/>
            <person name="Overmann J."/>
        </authorList>
    </citation>
    <scope>NUCLEOTIDE SEQUENCE [LARGE SCALE GENOMIC DNA]</scope>
    <source>
        <strain evidence="9 10">P66</strain>
    </source>
</reference>
<feature type="transmembrane region" description="Helical" evidence="6">
    <location>
        <begin position="173"/>
        <end position="196"/>
    </location>
</feature>
<feature type="transmembrane region" description="Helical" evidence="6">
    <location>
        <begin position="6"/>
        <end position="26"/>
    </location>
</feature>
<dbReference type="Gene3D" id="3.30.70.270">
    <property type="match status" value="1"/>
</dbReference>
<evidence type="ECO:0000313" key="10">
    <source>
        <dbReference type="Proteomes" id="UP000236536"/>
    </source>
</evidence>
<keyword evidence="3 6" id="KW-1133">Transmembrane helix</keyword>
<dbReference type="CDD" id="cd01949">
    <property type="entry name" value="GGDEF"/>
    <property type="match status" value="1"/>
</dbReference>
<organism evidence="9 10">
    <name type="scientific">Phaeobacter inhibens</name>
    <dbReference type="NCBI Taxonomy" id="221822"/>
    <lineage>
        <taxon>Bacteria</taxon>
        <taxon>Pseudomonadati</taxon>
        <taxon>Pseudomonadota</taxon>
        <taxon>Alphaproteobacteria</taxon>
        <taxon>Rhodobacterales</taxon>
        <taxon>Roseobacteraceae</taxon>
        <taxon>Phaeobacter</taxon>
    </lineage>
</organism>
<keyword evidence="10" id="KW-1185">Reference proteome</keyword>
<sequence>MAEFDTAWTVIMALLVLILQCGFLCLESGTVREKNAANVALKNIADICLVGTVFWIAGFGLMFGSSLGGLVGVDGFFPNLSNVVTGTAGHVPDHAHVGDADHGGGLEAHVSAMFLFQTAFAATAATIVSGAVAERERFLGYIATSLTLAGLVYPLVGHWVWNPAGWLRQIGFIDFAGATVVHSVGGWTALIAVLFLGPRLGRYGHKNRFFEENSVSLMALGGMLLWIGWGAFNGGSAMVFNADVAPIVARTMLSAAGAGVTCIVVGLLVNGHIRAELLINGILGGLVAGTAAIHLVTGPVAFLIGVAGALTVMFVRDVVDALKIDDVVGAVPVHLAAGVLGTLAVAVAVPYEALLAGSRLGQLGIQILGVGVVAAWVMATMGPLLWMLNRRGLLRAKPRDEVRGLNLAENNQRNALLDLLEDMKRHQRSGRFSQRVRVEPSTRLGALAYRYNRVLDRVETEIAQRIDALRRERDMRAIAEDAFDAMCEAQKESAWAARHDKLTGIGNRKYLEDFLAAPVQVPGEVTLVIALDLDRFKEINDTYGHAAGDAVLQVVARRLSGRMQDGRDFAFRIGGDEFTAFVQVSDGGAEAEELCQDLAFTLLEPFYYQEVRLRFGVSVGFAVMDPGEPLKSTLRRADLALYEAKSSGSDHVVAYSDAIGQAHSDKMNLIRDFREALERNEITALFQPQIEAKTGRLIGCEVLARWQHPHRGLLTPDLFLPIAEEMNCSADLDLAVLDLALQGYWELHRQGIELPGISVNVSAARLADPQLVAELQNRDDIPRGALTFELLETVFLDSISDDYAQKIAMLKDLGISIEIDDFGTGHASIAGVLALQPDRLKIDRVFASEIDRKPARQDLMRGLIEMAASVGAETVVEGVETWEEARVLTTLGADVLQGYVIGRPMAFEDLLRWHSAREGQAETAAVHDGQPDGRQDQGQDQGQDSSLRSAG</sequence>
<dbReference type="Pfam" id="PF00990">
    <property type="entry name" value="GGDEF"/>
    <property type="match status" value="1"/>
</dbReference>
<reference evidence="9 10" key="1">
    <citation type="journal article" date="2017" name="Genome Biol. Evol.">
        <title>Trajectories and Drivers of Genome Evolution in Surface-Associated Marine Phaeobacter.</title>
        <authorList>
            <person name="Freese H.M."/>
            <person name="Sikorski J."/>
            <person name="Bunk B."/>
            <person name="Scheuner C."/>
            <person name="Meier-Kolthoff J.P."/>
            <person name="Sproer C."/>
            <person name="Gram L."/>
            <person name="Overmann J."/>
        </authorList>
    </citation>
    <scope>NUCLEOTIDE SEQUENCE [LARGE SCALE GENOMIC DNA]</scope>
    <source>
        <strain evidence="9 10">P66</strain>
    </source>
</reference>
<evidence type="ECO:0000256" key="1">
    <source>
        <dbReference type="ARBA" id="ARBA00004141"/>
    </source>
</evidence>
<evidence type="ECO:0000259" key="8">
    <source>
        <dbReference type="PROSITE" id="PS50887"/>
    </source>
</evidence>
<feature type="transmembrane region" description="Helical" evidence="6">
    <location>
        <begin position="47"/>
        <end position="71"/>
    </location>
</feature>
<dbReference type="CDD" id="cd01948">
    <property type="entry name" value="EAL"/>
    <property type="match status" value="1"/>
</dbReference>
<dbReference type="Gene3D" id="3.20.20.450">
    <property type="entry name" value="EAL domain"/>
    <property type="match status" value="1"/>
</dbReference>
<feature type="transmembrane region" description="Helical" evidence="6">
    <location>
        <begin position="217"/>
        <end position="240"/>
    </location>
</feature>
<accession>A0ABN5GLS3</accession>
<dbReference type="PANTHER" id="PTHR44757">
    <property type="entry name" value="DIGUANYLATE CYCLASE DGCP"/>
    <property type="match status" value="1"/>
</dbReference>
<evidence type="ECO:0000256" key="5">
    <source>
        <dbReference type="SAM" id="MobiDB-lite"/>
    </source>
</evidence>
<dbReference type="InterPro" id="IPR000160">
    <property type="entry name" value="GGDEF_dom"/>
</dbReference>
<dbReference type="InterPro" id="IPR052155">
    <property type="entry name" value="Biofilm_reg_signaling"/>
</dbReference>
<dbReference type="NCBIfam" id="TIGR00254">
    <property type="entry name" value="GGDEF"/>
    <property type="match status" value="1"/>
</dbReference>
<evidence type="ECO:0000256" key="3">
    <source>
        <dbReference type="ARBA" id="ARBA00022989"/>
    </source>
</evidence>
<keyword evidence="4 6" id="KW-0472">Membrane</keyword>
<evidence type="ECO:0000313" key="9">
    <source>
        <dbReference type="EMBL" id="AUQ94392.1"/>
    </source>
</evidence>
<evidence type="ECO:0000256" key="6">
    <source>
        <dbReference type="SAM" id="Phobius"/>
    </source>
</evidence>
<feature type="transmembrane region" description="Helical" evidence="6">
    <location>
        <begin position="112"/>
        <end position="132"/>
    </location>
</feature>
<dbReference type="InterPro" id="IPR035919">
    <property type="entry name" value="EAL_sf"/>
</dbReference>
<dbReference type="Pfam" id="PF00563">
    <property type="entry name" value="EAL"/>
    <property type="match status" value="1"/>
</dbReference>
<protein>
    <submittedName>
        <fullName evidence="9">Diguanylate cyclase domain-containing transport protein</fullName>
    </submittedName>
</protein>
<dbReference type="PANTHER" id="PTHR44757:SF2">
    <property type="entry name" value="BIOFILM ARCHITECTURE MAINTENANCE PROTEIN MBAA"/>
    <property type="match status" value="1"/>
</dbReference>
<dbReference type="RefSeq" id="WP_102875329.1">
    <property type="nucleotide sequence ID" value="NZ_CP010599.1"/>
</dbReference>
<evidence type="ECO:0000256" key="4">
    <source>
        <dbReference type="ARBA" id="ARBA00023136"/>
    </source>
</evidence>
<dbReference type="PROSITE" id="PS50883">
    <property type="entry name" value="EAL"/>
    <property type="match status" value="1"/>
</dbReference>
<dbReference type="SUPFAM" id="SSF111352">
    <property type="entry name" value="Ammonium transporter"/>
    <property type="match status" value="1"/>
</dbReference>
<feature type="transmembrane region" description="Helical" evidence="6">
    <location>
        <begin position="331"/>
        <end position="351"/>
    </location>
</feature>
<feature type="domain" description="EAL" evidence="7">
    <location>
        <begin position="666"/>
        <end position="918"/>
    </location>
</feature>
<dbReference type="PROSITE" id="PS50887">
    <property type="entry name" value="GGDEF"/>
    <property type="match status" value="1"/>
</dbReference>
<comment type="subcellular location">
    <subcellularLocation>
        <location evidence="1">Membrane</location>
        <topology evidence="1">Multi-pass membrane protein</topology>
    </subcellularLocation>
</comment>
<dbReference type="SUPFAM" id="SSF141868">
    <property type="entry name" value="EAL domain-like"/>
    <property type="match status" value="1"/>
</dbReference>
<dbReference type="InterPro" id="IPR043128">
    <property type="entry name" value="Rev_trsase/Diguanyl_cyclase"/>
</dbReference>
<dbReference type="Gene3D" id="1.10.3430.10">
    <property type="entry name" value="Ammonium transporter AmtB like domains"/>
    <property type="match status" value="1"/>
</dbReference>
<feature type="transmembrane region" description="Helical" evidence="6">
    <location>
        <begin position="139"/>
        <end position="161"/>
    </location>
</feature>
<dbReference type="InterPro" id="IPR024041">
    <property type="entry name" value="NH4_transpt_AmtB-like_dom"/>
</dbReference>
<dbReference type="SUPFAM" id="SSF55073">
    <property type="entry name" value="Nucleotide cyclase"/>
    <property type="match status" value="1"/>
</dbReference>
<dbReference type="EMBL" id="CP010705">
    <property type="protein sequence ID" value="AUQ94392.1"/>
    <property type="molecule type" value="Genomic_DNA"/>
</dbReference>
<feature type="domain" description="GGDEF" evidence="8">
    <location>
        <begin position="524"/>
        <end position="657"/>
    </location>
</feature>
<dbReference type="Proteomes" id="UP000236536">
    <property type="component" value="Chromosome"/>
</dbReference>
<evidence type="ECO:0000259" key="7">
    <source>
        <dbReference type="PROSITE" id="PS50883"/>
    </source>
</evidence>
<dbReference type="Pfam" id="PF00909">
    <property type="entry name" value="Ammonium_transp"/>
    <property type="match status" value="1"/>
</dbReference>
<feature type="transmembrane region" description="Helical" evidence="6">
    <location>
        <begin position="363"/>
        <end position="388"/>
    </location>
</feature>
<dbReference type="SMART" id="SM00267">
    <property type="entry name" value="GGDEF"/>
    <property type="match status" value="1"/>
</dbReference>
<dbReference type="InterPro" id="IPR001633">
    <property type="entry name" value="EAL_dom"/>
</dbReference>
<dbReference type="InterPro" id="IPR029020">
    <property type="entry name" value="Ammonium/urea_transptr"/>
</dbReference>
<name>A0ABN5GLS3_9RHOB</name>
<gene>
    <name evidence="9" type="ORF">PhaeoP66_01607</name>
</gene>
<proteinExistence type="predicted"/>
<dbReference type="SMART" id="SM00052">
    <property type="entry name" value="EAL"/>
    <property type="match status" value="1"/>
</dbReference>